<comment type="caution">
    <text evidence="2">The sequence shown here is derived from an EMBL/GenBank/DDBJ whole genome shotgun (WGS) entry which is preliminary data.</text>
</comment>
<sequence length="95" mass="10812">MKFPLALKFNNSDSTMDPDQNYLEKHVKQKAQFSGPHYNTMRASSRVSKQETPKSADYGILPGLQIRTSSRVSKPDLQTRRSSRVSKLQSQVSRL</sequence>
<proteinExistence type="predicted"/>
<feature type="region of interest" description="Disordered" evidence="1">
    <location>
        <begin position="31"/>
        <end position="95"/>
    </location>
</feature>
<accession>A0AAV6VY88</accession>
<feature type="compositionally biased region" description="Polar residues" evidence="1">
    <location>
        <begin position="85"/>
        <end position="95"/>
    </location>
</feature>
<evidence type="ECO:0000256" key="1">
    <source>
        <dbReference type="SAM" id="MobiDB-lite"/>
    </source>
</evidence>
<protein>
    <submittedName>
        <fullName evidence="2">Uncharacterized protein</fullName>
    </submittedName>
</protein>
<dbReference type="AlphaFoldDB" id="A0AAV6VY88"/>
<keyword evidence="3" id="KW-1185">Reference proteome</keyword>
<organism evidence="2 3">
    <name type="scientific">Oedothorax gibbosus</name>
    <dbReference type="NCBI Taxonomy" id="931172"/>
    <lineage>
        <taxon>Eukaryota</taxon>
        <taxon>Metazoa</taxon>
        <taxon>Ecdysozoa</taxon>
        <taxon>Arthropoda</taxon>
        <taxon>Chelicerata</taxon>
        <taxon>Arachnida</taxon>
        <taxon>Araneae</taxon>
        <taxon>Araneomorphae</taxon>
        <taxon>Entelegynae</taxon>
        <taxon>Araneoidea</taxon>
        <taxon>Linyphiidae</taxon>
        <taxon>Erigoninae</taxon>
        <taxon>Oedothorax</taxon>
    </lineage>
</organism>
<gene>
    <name evidence="2" type="ORF">JTE90_012700</name>
</gene>
<evidence type="ECO:0000313" key="2">
    <source>
        <dbReference type="EMBL" id="KAG8201630.1"/>
    </source>
</evidence>
<evidence type="ECO:0000313" key="3">
    <source>
        <dbReference type="Proteomes" id="UP000827092"/>
    </source>
</evidence>
<reference evidence="2 3" key="1">
    <citation type="journal article" date="2022" name="Nat. Ecol. Evol.">
        <title>A masculinizing supergene underlies an exaggerated male reproductive morph in a spider.</title>
        <authorList>
            <person name="Hendrickx F."/>
            <person name="De Corte Z."/>
            <person name="Sonet G."/>
            <person name="Van Belleghem S.M."/>
            <person name="Kostlbacher S."/>
            <person name="Vangestel C."/>
        </authorList>
    </citation>
    <scope>NUCLEOTIDE SEQUENCE [LARGE SCALE GENOMIC DNA]</scope>
    <source>
        <strain evidence="2">W744_W776</strain>
    </source>
</reference>
<name>A0AAV6VY88_9ARAC</name>
<dbReference type="Proteomes" id="UP000827092">
    <property type="component" value="Unassembled WGS sequence"/>
</dbReference>
<dbReference type="EMBL" id="JAFNEN010000003">
    <property type="protein sequence ID" value="KAG8201630.1"/>
    <property type="molecule type" value="Genomic_DNA"/>
</dbReference>